<feature type="region of interest" description="Disordered" evidence="1">
    <location>
        <begin position="22"/>
        <end position="54"/>
    </location>
</feature>
<name>A0ABP1PRB4_9HEXA</name>
<gene>
    <name evidence="2" type="ORF">ODALV1_LOCUS2886</name>
</gene>
<evidence type="ECO:0000313" key="3">
    <source>
        <dbReference type="Proteomes" id="UP001642540"/>
    </source>
</evidence>
<feature type="region of interest" description="Disordered" evidence="1">
    <location>
        <begin position="95"/>
        <end position="115"/>
    </location>
</feature>
<proteinExistence type="predicted"/>
<comment type="caution">
    <text evidence="2">The sequence shown here is derived from an EMBL/GenBank/DDBJ whole genome shotgun (WGS) entry which is preliminary data.</text>
</comment>
<accession>A0ABP1PRB4</accession>
<feature type="compositionally biased region" description="Basic and acidic residues" evidence="1">
    <location>
        <begin position="37"/>
        <end position="52"/>
    </location>
</feature>
<feature type="compositionally biased region" description="Low complexity" evidence="1">
    <location>
        <begin position="185"/>
        <end position="197"/>
    </location>
</feature>
<evidence type="ECO:0000256" key="1">
    <source>
        <dbReference type="SAM" id="MobiDB-lite"/>
    </source>
</evidence>
<feature type="compositionally biased region" description="Basic residues" evidence="1">
    <location>
        <begin position="101"/>
        <end position="115"/>
    </location>
</feature>
<reference evidence="2 3" key="1">
    <citation type="submission" date="2024-08" db="EMBL/GenBank/DDBJ databases">
        <authorList>
            <person name="Cucini C."/>
            <person name="Frati F."/>
        </authorList>
    </citation>
    <scope>NUCLEOTIDE SEQUENCE [LARGE SCALE GENOMIC DNA]</scope>
</reference>
<organism evidence="2 3">
    <name type="scientific">Orchesella dallaii</name>
    <dbReference type="NCBI Taxonomy" id="48710"/>
    <lineage>
        <taxon>Eukaryota</taxon>
        <taxon>Metazoa</taxon>
        <taxon>Ecdysozoa</taxon>
        <taxon>Arthropoda</taxon>
        <taxon>Hexapoda</taxon>
        <taxon>Collembola</taxon>
        <taxon>Entomobryomorpha</taxon>
        <taxon>Entomobryoidea</taxon>
        <taxon>Orchesellidae</taxon>
        <taxon>Orchesellinae</taxon>
        <taxon>Orchesella</taxon>
    </lineage>
</organism>
<evidence type="ECO:0000313" key="2">
    <source>
        <dbReference type="EMBL" id="CAL8074436.1"/>
    </source>
</evidence>
<keyword evidence="3" id="KW-1185">Reference proteome</keyword>
<dbReference type="EMBL" id="CAXLJM020000007">
    <property type="protein sequence ID" value="CAL8074436.1"/>
    <property type="molecule type" value="Genomic_DNA"/>
</dbReference>
<sequence>MDRRLSKDEYFQAARVACDNAFPRSARRLNLDSTENLEEKQDKSRTEMDKPLTRSMSRLSPALAAAMLSLPWPPPPAVPENSRTEISGSALEIEENLRQSKSSKSRRILHKKKPKRSCIIADRDNEDDRSYEYTPFHIPRFHEVHTNWPGFDHEPVPNWQEKYAIAKPFPRKLGDVSLHVLSQSSSTTLNNNLTPLKPTKKSRSKNEKGTKFDMDESRHYKSKSKPRQRVNIERLGGSCIK</sequence>
<feature type="region of interest" description="Disordered" evidence="1">
    <location>
        <begin position="185"/>
        <end position="241"/>
    </location>
</feature>
<dbReference type="Proteomes" id="UP001642540">
    <property type="component" value="Unassembled WGS sequence"/>
</dbReference>
<feature type="compositionally biased region" description="Basic and acidic residues" evidence="1">
    <location>
        <begin position="204"/>
        <end position="219"/>
    </location>
</feature>
<protein>
    <submittedName>
        <fullName evidence="2">Uncharacterized protein</fullName>
    </submittedName>
</protein>